<accession>A0A8J5IYC0</accession>
<gene>
    <name evidence="2" type="ORF">JG688_00016369</name>
</gene>
<evidence type="ECO:0000313" key="2">
    <source>
        <dbReference type="EMBL" id="KAG6945810.1"/>
    </source>
</evidence>
<comment type="caution">
    <text evidence="2">The sequence shown here is derived from an EMBL/GenBank/DDBJ whole genome shotgun (WGS) entry which is preliminary data.</text>
</comment>
<sequence length="128" mass="13890">MGGVGNDALNRVEELDESTTETSCSTWGTSSTSKDLVVVASPPTKTRFQYWQAPEAYLAEYQAQSFQSFRVQTNTTVAQCNNKTRCLGSTALLIPTDTRSRLDSQPEGCTAEVRLAIDARSGFVRAGS</sequence>
<feature type="compositionally biased region" description="Low complexity" evidence="1">
    <location>
        <begin position="20"/>
        <end position="30"/>
    </location>
</feature>
<dbReference type="EMBL" id="JAENGY010002012">
    <property type="protein sequence ID" value="KAG6945810.1"/>
    <property type="molecule type" value="Genomic_DNA"/>
</dbReference>
<feature type="non-terminal residue" evidence="2">
    <location>
        <position position="1"/>
    </location>
</feature>
<dbReference type="Proteomes" id="UP000709295">
    <property type="component" value="Unassembled WGS sequence"/>
</dbReference>
<keyword evidence="3" id="KW-1185">Reference proteome</keyword>
<proteinExistence type="predicted"/>
<evidence type="ECO:0000256" key="1">
    <source>
        <dbReference type="SAM" id="MobiDB-lite"/>
    </source>
</evidence>
<reference evidence="2" key="1">
    <citation type="submission" date="2021-01" db="EMBL/GenBank/DDBJ databases">
        <title>Phytophthora aleatoria, a newly-described species from Pinus radiata is distinct from Phytophthora cactorum isolates based on comparative genomics.</title>
        <authorList>
            <person name="Mcdougal R."/>
            <person name="Panda P."/>
            <person name="Williams N."/>
            <person name="Studholme D.J."/>
        </authorList>
    </citation>
    <scope>NUCLEOTIDE SEQUENCE</scope>
    <source>
        <strain evidence="2">NZFS 4037</strain>
    </source>
</reference>
<dbReference type="AlphaFoldDB" id="A0A8J5IYC0"/>
<organism evidence="2 3">
    <name type="scientific">Phytophthora aleatoria</name>
    <dbReference type="NCBI Taxonomy" id="2496075"/>
    <lineage>
        <taxon>Eukaryota</taxon>
        <taxon>Sar</taxon>
        <taxon>Stramenopiles</taxon>
        <taxon>Oomycota</taxon>
        <taxon>Peronosporomycetes</taxon>
        <taxon>Peronosporales</taxon>
        <taxon>Peronosporaceae</taxon>
        <taxon>Phytophthora</taxon>
    </lineage>
</organism>
<evidence type="ECO:0000313" key="3">
    <source>
        <dbReference type="Proteomes" id="UP000709295"/>
    </source>
</evidence>
<feature type="region of interest" description="Disordered" evidence="1">
    <location>
        <begin position="1"/>
        <end position="30"/>
    </location>
</feature>
<protein>
    <submittedName>
        <fullName evidence="2">Uncharacterized protein</fullName>
    </submittedName>
</protein>
<name>A0A8J5IYC0_9STRA</name>